<keyword evidence="3" id="KW-1185">Reference proteome</keyword>
<feature type="region of interest" description="Disordered" evidence="1">
    <location>
        <begin position="133"/>
        <end position="156"/>
    </location>
</feature>
<feature type="compositionally biased region" description="Polar residues" evidence="1">
    <location>
        <begin position="133"/>
        <end position="155"/>
    </location>
</feature>
<dbReference type="Proteomes" id="UP000314294">
    <property type="component" value="Unassembled WGS sequence"/>
</dbReference>
<protein>
    <submittedName>
        <fullName evidence="2">Uncharacterized protein</fullName>
    </submittedName>
</protein>
<organism evidence="2 3">
    <name type="scientific">Liparis tanakae</name>
    <name type="common">Tanaka's snailfish</name>
    <dbReference type="NCBI Taxonomy" id="230148"/>
    <lineage>
        <taxon>Eukaryota</taxon>
        <taxon>Metazoa</taxon>
        <taxon>Chordata</taxon>
        <taxon>Craniata</taxon>
        <taxon>Vertebrata</taxon>
        <taxon>Euteleostomi</taxon>
        <taxon>Actinopterygii</taxon>
        <taxon>Neopterygii</taxon>
        <taxon>Teleostei</taxon>
        <taxon>Neoteleostei</taxon>
        <taxon>Acanthomorphata</taxon>
        <taxon>Eupercaria</taxon>
        <taxon>Perciformes</taxon>
        <taxon>Cottioidei</taxon>
        <taxon>Cottales</taxon>
        <taxon>Liparidae</taxon>
        <taxon>Liparis</taxon>
    </lineage>
</organism>
<proteinExistence type="predicted"/>
<evidence type="ECO:0000256" key="1">
    <source>
        <dbReference type="SAM" id="MobiDB-lite"/>
    </source>
</evidence>
<accession>A0A4Z2FKD6</accession>
<name>A0A4Z2FKD6_9TELE</name>
<sequence length="452" mass="48988">MATWRDLYSEASGRRGRRLFRLYGVRRQLVAVDEGMSYAGLYEILIPPEDEEGLIVRVRNKRRKSCSVQRSSERVSAAAALLLSGSILCGSLKVIRTSVENRGSRSTARCSVTVFLASSLNLDTRCVPVSVQAEPQSARSSSDSHTRASPVTSNPEPGCDALLLPAMSSNSTIRLWSVRSCANTSWLSGISLSSLASLAPRGKTADSAPPNRGRDSAAALCISPGDRVRAPRVLSSSAHLQRVLSSSAHLQRVFSSSRCSRSLPGQLTPPESESFLSACFSSPPFTGNFLSGLFLPPLPYRSAGKKRDAAEKQPHLLSLNTRYRAAQVMSTPWPMSPNMTANRKGKVMMVYGAGDKEVGGVCLHCIRLRMDGTVEPLFSWKKRRAQRHVLNFMNIGVIPAHPGDVENKPPKDDVQRAVEAASTQDTTASRFKTSTIETARPGTCTALTRAQA</sequence>
<dbReference type="AlphaFoldDB" id="A0A4Z2FKD6"/>
<reference evidence="2 3" key="1">
    <citation type="submission" date="2019-03" db="EMBL/GenBank/DDBJ databases">
        <title>First draft genome of Liparis tanakae, snailfish: a comprehensive survey of snailfish specific genes.</title>
        <authorList>
            <person name="Kim W."/>
            <person name="Song I."/>
            <person name="Jeong J.-H."/>
            <person name="Kim D."/>
            <person name="Kim S."/>
            <person name="Ryu S."/>
            <person name="Song J.Y."/>
            <person name="Lee S.K."/>
        </authorList>
    </citation>
    <scope>NUCLEOTIDE SEQUENCE [LARGE SCALE GENOMIC DNA]</scope>
    <source>
        <tissue evidence="2">Muscle</tissue>
    </source>
</reference>
<evidence type="ECO:0000313" key="3">
    <source>
        <dbReference type="Proteomes" id="UP000314294"/>
    </source>
</evidence>
<comment type="caution">
    <text evidence="2">The sequence shown here is derived from an EMBL/GenBank/DDBJ whole genome shotgun (WGS) entry which is preliminary data.</text>
</comment>
<gene>
    <name evidence="2" type="ORF">EYF80_048141</name>
</gene>
<dbReference type="EMBL" id="SRLO01001087">
    <property type="protein sequence ID" value="TNN41697.1"/>
    <property type="molecule type" value="Genomic_DNA"/>
</dbReference>
<evidence type="ECO:0000313" key="2">
    <source>
        <dbReference type="EMBL" id="TNN41697.1"/>
    </source>
</evidence>